<keyword evidence="1" id="KW-1133">Transmembrane helix</keyword>
<evidence type="ECO:0000256" key="1">
    <source>
        <dbReference type="SAM" id="Phobius"/>
    </source>
</evidence>
<sequence length="122" mass="13618">MKKDVLFPLLTCVGLGLCVNSLILSSPLSVISKGTCLILSSYVFSSVALMVLVLALRGTWSTTKRPDSLNRLTTLAEKEKVILAGKAMKKTTTSHDEWCSCEHCCPTLEAFRERMYRDFNRK</sequence>
<dbReference type="KEGG" id="vg:10894506"/>
<keyword evidence="1" id="KW-0812">Transmembrane</keyword>
<keyword evidence="1" id="KW-0472">Membrane</keyword>
<dbReference type="InterPro" id="IPR035148">
    <property type="entry name" value="DUF5480"/>
</dbReference>
<organism evidence="2 3">
    <name type="scientific">Escherichia phage K30</name>
    <dbReference type="NCBI Taxonomy" id="1041524"/>
    <lineage>
        <taxon>Viruses</taxon>
        <taxon>Duplodnaviria</taxon>
        <taxon>Heunggongvirae</taxon>
        <taxon>Uroviricota</taxon>
        <taxon>Caudoviricetes</taxon>
        <taxon>Autographivirales</taxon>
        <taxon>Autotranscriptaviridae</taxon>
        <taxon>Studiervirinae</taxon>
        <taxon>Przondovirus</taxon>
        <taxon>Przondovirus K30</taxon>
    </lineage>
</organism>
<dbReference type="RefSeq" id="YP_004678740.1">
    <property type="nucleotide sequence ID" value="NC_015719.1"/>
</dbReference>
<evidence type="ECO:0000313" key="2">
    <source>
        <dbReference type="EMBL" id="AEH41033.1"/>
    </source>
</evidence>
<proteinExistence type="predicted"/>
<name>F8R4R4_9CAUD</name>
<feature type="transmembrane region" description="Helical" evidence="1">
    <location>
        <begin position="37"/>
        <end position="56"/>
    </location>
</feature>
<dbReference type="OrthoDB" id="26117at10239"/>
<reference evidence="2 3" key="1">
    <citation type="submission" date="2010-06" db="EMBL/GenBank/DDBJ databases">
        <authorList>
            <person name="Bouwman C.W."/>
            <person name="Kropinski A.M."/>
            <person name="Whitfield C."/>
        </authorList>
    </citation>
    <scope>NUCLEOTIDE SEQUENCE [LARGE SCALE GENOMIC DNA]</scope>
</reference>
<dbReference type="Pfam" id="PF17576">
    <property type="entry name" value="DUF5480"/>
    <property type="match status" value="1"/>
</dbReference>
<accession>F8R4R4</accession>
<evidence type="ECO:0000313" key="3">
    <source>
        <dbReference type="Proteomes" id="UP000000489"/>
    </source>
</evidence>
<dbReference type="GeneID" id="10894506"/>
<keyword evidence="3" id="KW-1185">Reference proteome</keyword>
<dbReference type="EMBL" id="HM480846">
    <property type="protein sequence ID" value="AEH41033.1"/>
    <property type="molecule type" value="Genomic_DNA"/>
</dbReference>
<protein>
    <submittedName>
        <fullName evidence="2">Uncharacterized protein</fullName>
    </submittedName>
</protein>
<dbReference type="Proteomes" id="UP000000489">
    <property type="component" value="Segment"/>
</dbReference>